<proteinExistence type="predicted"/>
<dbReference type="AlphaFoldDB" id="A0A2G9RDG7"/>
<evidence type="ECO:0000256" key="2">
    <source>
        <dbReference type="SAM" id="Phobius"/>
    </source>
</evidence>
<dbReference type="EMBL" id="KV944554">
    <property type="protein sequence ID" value="PIO25884.1"/>
    <property type="molecule type" value="Genomic_DNA"/>
</dbReference>
<keyword evidence="2" id="KW-0472">Membrane</keyword>
<gene>
    <name evidence="3" type="ORF">AB205_0140230</name>
</gene>
<keyword evidence="2" id="KW-1133">Transmembrane helix</keyword>
<evidence type="ECO:0000313" key="4">
    <source>
        <dbReference type="Proteomes" id="UP000228934"/>
    </source>
</evidence>
<reference evidence="4" key="1">
    <citation type="journal article" date="2017" name="Nat. Commun.">
        <title>The North American bullfrog draft genome provides insight into hormonal regulation of long noncoding RNA.</title>
        <authorList>
            <person name="Hammond S.A."/>
            <person name="Warren R.L."/>
            <person name="Vandervalk B.P."/>
            <person name="Kucuk E."/>
            <person name="Khan H."/>
            <person name="Gibb E.A."/>
            <person name="Pandoh P."/>
            <person name="Kirk H."/>
            <person name="Zhao Y."/>
            <person name="Jones M."/>
            <person name="Mungall A.J."/>
            <person name="Coope R."/>
            <person name="Pleasance S."/>
            <person name="Moore R.A."/>
            <person name="Holt R.A."/>
            <person name="Round J.M."/>
            <person name="Ohora S."/>
            <person name="Walle B.V."/>
            <person name="Veldhoen N."/>
            <person name="Helbing C.C."/>
            <person name="Birol I."/>
        </authorList>
    </citation>
    <scope>NUCLEOTIDE SEQUENCE [LARGE SCALE GENOMIC DNA]</scope>
</reference>
<organism evidence="3 4">
    <name type="scientific">Aquarana catesbeiana</name>
    <name type="common">American bullfrog</name>
    <name type="synonym">Rana catesbeiana</name>
    <dbReference type="NCBI Taxonomy" id="8400"/>
    <lineage>
        <taxon>Eukaryota</taxon>
        <taxon>Metazoa</taxon>
        <taxon>Chordata</taxon>
        <taxon>Craniata</taxon>
        <taxon>Vertebrata</taxon>
        <taxon>Euteleostomi</taxon>
        <taxon>Amphibia</taxon>
        <taxon>Batrachia</taxon>
        <taxon>Anura</taxon>
        <taxon>Neobatrachia</taxon>
        <taxon>Ranoidea</taxon>
        <taxon>Ranidae</taxon>
        <taxon>Aquarana</taxon>
    </lineage>
</organism>
<feature type="region of interest" description="Disordered" evidence="1">
    <location>
        <begin position="1"/>
        <end position="28"/>
    </location>
</feature>
<accession>A0A2G9RDG7</accession>
<sequence length="262" mass="30257">MAETQQVHNSSNDEEESPEPEMSRSSRRFKASNMSFVEMVNMVDILKRADYDGKYGPYTNPNERKVKIMTKVVKSLRRNFGVRRSKEQLRKRWSDLKLREQDQYRKIKKVVLKSAPVDTWGVYMCETCPKKVSIPALVRRAKTRKYEDTRDPPEEGEQRMWREERWLKLTPQQVTLSTSLRAECINNVFYVSQPLLTYTIGSPLDSFLLCSIWHPSRISDLIIIIIILISSIIIITTGNNLAIRCGLGNMNANLSTSVPPSL</sequence>
<name>A0A2G9RDG7_AQUCT</name>
<keyword evidence="2" id="KW-0812">Transmembrane</keyword>
<evidence type="ECO:0000313" key="3">
    <source>
        <dbReference type="EMBL" id="PIO25884.1"/>
    </source>
</evidence>
<dbReference type="Proteomes" id="UP000228934">
    <property type="component" value="Unassembled WGS sequence"/>
</dbReference>
<keyword evidence="4" id="KW-1185">Reference proteome</keyword>
<feature type="transmembrane region" description="Helical" evidence="2">
    <location>
        <begin position="221"/>
        <end position="243"/>
    </location>
</feature>
<protein>
    <submittedName>
        <fullName evidence="3">Uncharacterized protein</fullName>
    </submittedName>
</protein>
<evidence type="ECO:0000256" key="1">
    <source>
        <dbReference type="SAM" id="MobiDB-lite"/>
    </source>
</evidence>